<feature type="binding site" evidence="2">
    <location>
        <position position="39"/>
    </location>
    <ligand>
        <name>Fe cation</name>
        <dbReference type="ChEBI" id="CHEBI:24875"/>
        <label>2</label>
    </ligand>
</feature>
<dbReference type="GO" id="GO:0046872">
    <property type="term" value="F:metal ion binding"/>
    <property type="evidence" value="ECO:0007669"/>
    <property type="project" value="UniProtKB-KW"/>
</dbReference>
<dbReference type="PANTHER" id="PTHR36303:SF1">
    <property type="entry name" value="2',3'-CYCLIC-NUCLEOTIDE 2'-PHOSPHODIESTERASE"/>
    <property type="match status" value="1"/>
</dbReference>
<dbReference type="EMBL" id="MGFG01000005">
    <property type="protein sequence ID" value="OGM01544.1"/>
    <property type="molecule type" value="Genomic_DNA"/>
</dbReference>
<feature type="binding site" evidence="2">
    <location>
        <position position="8"/>
    </location>
    <ligand>
        <name>Fe cation</name>
        <dbReference type="ChEBI" id="CHEBI:24875"/>
        <label>1</label>
    </ligand>
</feature>
<evidence type="ECO:0000256" key="2">
    <source>
        <dbReference type="PIRSR" id="PIRSR004789-51"/>
    </source>
</evidence>
<feature type="binding site" evidence="2">
    <location>
        <position position="182"/>
    </location>
    <ligand>
        <name>Fe cation</name>
        <dbReference type="ChEBI" id="CHEBI:24875"/>
        <label>1</label>
    </ligand>
</feature>
<protein>
    <recommendedName>
        <fullName evidence="5">Metallophosphoesterase</fullName>
    </recommendedName>
</protein>
<feature type="binding site" evidence="2">
    <location>
        <position position="40"/>
    </location>
    <ligand>
        <name>Fe cation</name>
        <dbReference type="ChEBI" id="CHEBI:24875"/>
        <label>1</label>
    </ligand>
</feature>
<accession>A0A1F7WFD7</accession>
<dbReference type="InterPro" id="IPR029052">
    <property type="entry name" value="Metallo-depent_PP-like"/>
</dbReference>
<dbReference type="SUPFAM" id="SSF56300">
    <property type="entry name" value="Metallo-dependent phosphatases"/>
    <property type="match status" value="1"/>
</dbReference>
<feature type="active site" description="Proton donor" evidence="1">
    <location>
        <position position="68"/>
    </location>
</feature>
<reference evidence="3 4" key="1">
    <citation type="journal article" date="2016" name="Nat. Commun.">
        <title>Thousands of microbial genomes shed light on interconnected biogeochemical processes in an aquifer system.</title>
        <authorList>
            <person name="Anantharaman K."/>
            <person name="Brown C.T."/>
            <person name="Hug L.A."/>
            <person name="Sharon I."/>
            <person name="Castelle C.J."/>
            <person name="Probst A.J."/>
            <person name="Thomas B.C."/>
            <person name="Singh A."/>
            <person name="Wilkins M.J."/>
            <person name="Karaoz U."/>
            <person name="Brodie E.L."/>
            <person name="Williams K.H."/>
            <person name="Hubbard S.S."/>
            <person name="Banfield J.F."/>
        </authorList>
    </citation>
    <scope>NUCLEOTIDE SEQUENCE [LARGE SCALE GENOMIC DNA]</scope>
</reference>
<keyword evidence="2" id="KW-0479">Metal-binding</keyword>
<dbReference type="PIRSF" id="PIRSF004789">
    <property type="entry name" value="DR1281"/>
    <property type="match status" value="1"/>
</dbReference>
<name>A0A1F7WFD7_9BACT</name>
<dbReference type="AlphaFoldDB" id="A0A1F7WFD7"/>
<feature type="binding site" evidence="2">
    <location>
        <position position="155"/>
    </location>
    <ligand>
        <name>Fe cation</name>
        <dbReference type="ChEBI" id="CHEBI:24875"/>
        <label>2</label>
    </ligand>
</feature>
<dbReference type="Pfam" id="PF13277">
    <property type="entry name" value="YmdB"/>
    <property type="match status" value="1"/>
</dbReference>
<evidence type="ECO:0000313" key="3">
    <source>
        <dbReference type="EMBL" id="OGM01544.1"/>
    </source>
</evidence>
<feature type="binding site" evidence="2">
    <location>
        <position position="180"/>
    </location>
    <ligand>
        <name>Fe cation</name>
        <dbReference type="ChEBI" id="CHEBI:24875"/>
        <label>2</label>
    </ligand>
</feature>
<comment type="caution">
    <text evidence="3">The sequence shown here is derived from an EMBL/GenBank/DDBJ whole genome shotgun (WGS) entry which is preliminary data.</text>
</comment>
<dbReference type="GO" id="GO:0004113">
    <property type="term" value="F:2',3'-cyclic-nucleotide 3'-phosphodiesterase activity"/>
    <property type="evidence" value="ECO:0007669"/>
    <property type="project" value="TreeGrafter"/>
</dbReference>
<organism evidence="3 4">
    <name type="scientific">Candidatus Uhrbacteria bacterium RIFOXYC2_FULL_47_19</name>
    <dbReference type="NCBI Taxonomy" id="1802424"/>
    <lineage>
        <taxon>Bacteria</taxon>
        <taxon>Candidatus Uhriibacteriota</taxon>
    </lineage>
</organism>
<dbReference type="PANTHER" id="PTHR36303">
    <property type="entry name" value="2',3'-CYCLIC-NUCLEOTIDE 2'-PHOSPHODIESTERASE"/>
    <property type="match status" value="1"/>
</dbReference>
<evidence type="ECO:0000313" key="4">
    <source>
        <dbReference type="Proteomes" id="UP000176988"/>
    </source>
</evidence>
<dbReference type="Gene3D" id="3.60.21.10">
    <property type="match status" value="1"/>
</dbReference>
<feature type="binding site" evidence="2">
    <location>
        <position position="67"/>
    </location>
    <ligand>
        <name>Fe cation</name>
        <dbReference type="ChEBI" id="CHEBI:24875"/>
        <label>2</label>
    </ligand>
</feature>
<gene>
    <name evidence="3" type="ORF">A2480_02540</name>
</gene>
<evidence type="ECO:0000256" key="1">
    <source>
        <dbReference type="PIRSR" id="PIRSR004789-50"/>
    </source>
</evidence>
<proteinExistence type="predicted"/>
<dbReference type="STRING" id="1802424.A2480_02540"/>
<dbReference type="InterPro" id="IPR005235">
    <property type="entry name" value="YmdB-like"/>
</dbReference>
<dbReference type="Proteomes" id="UP000176988">
    <property type="component" value="Unassembled WGS sequence"/>
</dbReference>
<sequence length="266" mass="29221">MKILVFGDIVGRIGREAVIATLPGLRIQTKPDLIIANCENLAGGRGVTERTLDQLIESGIDIFTSGNHLWDRDRIIEILSNERYTDRIVRPANYPSSTPGCGWILLTVGVEKVLVVNFLGRVFSETLTDNPFITLDKILAETAAERPNIVLVDFHGEATSEKIAFGWYADGRTSAVWGTHTHVPTRDERVLPGGTAYITDIGMSGFRDGVIGVECEPVLRNFIDQLPVRHNVPSSGEAIVNALLLTIEKQGRATAIEHLQKIITID</sequence>
<evidence type="ECO:0008006" key="5">
    <source>
        <dbReference type="Google" id="ProtNLM"/>
    </source>
</evidence>
<feature type="binding site" evidence="2">
    <location>
        <position position="39"/>
    </location>
    <ligand>
        <name>Fe cation</name>
        <dbReference type="ChEBI" id="CHEBI:24875"/>
        <label>1</label>
    </ligand>
</feature>